<feature type="compositionally biased region" description="Low complexity" evidence="7">
    <location>
        <begin position="285"/>
        <end position="302"/>
    </location>
</feature>
<evidence type="ECO:0000259" key="8">
    <source>
        <dbReference type="Pfam" id="PF16528"/>
    </source>
</evidence>
<dbReference type="GO" id="GO:0030133">
    <property type="term" value="C:transport vesicle"/>
    <property type="evidence" value="ECO:0007669"/>
    <property type="project" value="UniProtKB-SubCell"/>
</dbReference>
<dbReference type="AlphaFoldDB" id="A0A6A6P5R4"/>
<feature type="region of interest" description="Disordered" evidence="7">
    <location>
        <begin position="145"/>
        <end position="177"/>
    </location>
</feature>
<dbReference type="InterPro" id="IPR032403">
    <property type="entry name" value="Exo84_C"/>
</dbReference>
<proteinExistence type="inferred from homology"/>
<dbReference type="EMBL" id="MU001676">
    <property type="protein sequence ID" value="KAF2459138.1"/>
    <property type="molecule type" value="Genomic_DNA"/>
</dbReference>
<dbReference type="InterPro" id="IPR011993">
    <property type="entry name" value="PH-like_dom_sf"/>
</dbReference>
<organism evidence="9 10">
    <name type="scientific">Lineolata rhizophorae</name>
    <dbReference type="NCBI Taxonomy" id="578093"/>
    <lineage>
        <taxon>Eukaryota</taxon>
        <taxon>Fungi</taxon>
        <taxon>Dikarya</taxon>
        <taxon>Ascomycota</taxon>
        <taxon>Pezizomycotina</taxon>
        <taxon>Dothideomycetes</taxon>
        <taxon>Dothideomycetes incertae sedis</taxon>
        <taxon>Lineolatales</taxon>
        <taxon>Lineolataceae</taxon>
        <taxon>Lineolata</taxon>
    </lineage>
</organism>
<dbReference type="InterPro" id="IPR033961">
    <property type="entry name" value="Exo84"/>
</dbReference>
<dbReference type="GO" id="GO:0015031">
    <property type="term" value="P:protein transport"/>
    <property type="evidence" value="ECO:0007669"/>
    <property type="project" value="UniProtKB-KW"/>
</dbReference>
<gene>
    <name evidence="9" type="ORF">BDY21DRAFT_318400</name>
</gene>
<evidence type="ECO:0000256" key="5">
    <source>
        <dbReference type="ARBA" id="ARBA00022483"/>
    </source>
</evidence>
<dbReference type="GO" id="GO:0006887">
    <property type="term" value="P:exocytosis"/>
    <property type="evidence" value="ECO:0007669"/>
    <property type="project" value="UniProtKB-KW"/>
</dbReference>
<keyword evidence="6" id="KW-0653">Protein transport</keyword>
<feature type="region of interest" description="Disordered" evidence="7">
    <location>
        <begin position="1"/>
        <end position="111"/>
    </location>
</feature>
<feature type="region of interest" description="Disordered" evidence="7">
    <location>
        <begin position="496"/>
        <end position="521"/>
    </location>
</feature>
<evidence type="ECO:0000256" key="2">
    <source>
        <dbReference type="ARBA" id="ARBA00007210"/>
    </source>
</evidence>
<sequence length="771" mass="82540">MSDDRRGISLRKKRSTKPKISAPKQISAPIQAGSGPSAGPPPGLPPNLRAGRGAAPSPTPSDRSDRDRPRPSDERSRGPPAAATAGLPGANPRPRAAQQSERTAEMVKRRYSTRFTNLPQDFSVEGGAPPVPAMPGIPAQYMGAGGRPGTAGSRMAPPSRDGPRASSEGRRGDKIGVDLKKLRDPNLRPEQYVASLLADASEQDIRDYQDELRKVKNRTSTDLQHNVYQNRTQFIKISKEAEKLKGEMRTLRTLMTELTVALGQATSAGEGSSGDPLGNGSLNGSTESLSTPSTTSSRRANRSSVANLEALWNTHLQTLWKRVEGSQKFLPAIPGRHIVYESGHWVELNAATWKPRRRVWIILLNDHLLIAAEKKRAELAATQQSARDVKTNGAGPPGGAPTLVAQRCWSLQDVQVSELSSSTASSAAAAAAISIRVGNDSFTYAATGGASDPRSEKSTFVSTFRKAAEDIRRATEETSRGGGSFLPSNRDLAEAANAGGGAGASSTGSGTSAGTSGGVGAGAGSTVSINSSTVFVDVDGKKQSIRWVEGQLDELDIAIALQRFEDAVARVERLRRLAKSIRGNAVAQEVVAAKVAGRAEKLAGVLTRQLVQTHSWLGSMRSNVDWLVRLGYEDRARERYLEAREEVLLKRTRQCAFTGSIPTYTFQLSFITFTLIRNTLSIFNTCFPPQTSSAAVKWAKDRVDAFNANLQRQLGAVPDLNPETREQCIEQARAHADMLKEVGLDFRGLVGREVVDGGVGTENGLVGLGVS</sequence>
<dbReference type="PANTHER" id="PTHR21426">
    <property type="entry name" value="EXOCYST COMPLEX COMPONENT 8"/>
    <property type="match status" value="1"/>
</dbReference>
<feature type="compositionally biased region" description="Basic and acidic residues" evidence="7">
    <location>
        <begin position="161"/>
        <end position="177"/>
    </location>
</feature>
<dbReference type="PANTHER" id="PTHR21426:SF12">
    <property type="entry name" value="EXOCYST COMPLEX COMPONENT 8"/>
    <property type="match status" value="1"/>
</dbReference>
<evidence type="ECO:0000313" key="9">
    <source>
        <dbReference type="EMBL" id="KAF2459138.1"/>
    </source>
</evidence>
<dbReference type="Gene3D" id="1.20.58.1220">
    <property type="entry name" value="Exo84p, C-terminal helical domain"/>
    <property type="match status" value="1"/>
</dbReference>
<evidence type="ECO:0000256" key="1">
    <source>
        <dbReference type="ARBA" id="ARBA00004398"/>
    </source>
</evidence>
<evidence type="ECO:0000256" key="7">
    <source>
        <dbReference type="SAM" id="MobiDB-lite"/>
    </source>
</evidence>
<feature type="compositionally biased region" description="Basic residues" evidence="7">
    <location>
        <begin position="8"/>
        <end position="17"/>
    </location>
</feature>
<feature type="region of interest" description="Disordered" evidence="7">
    <location>
        <begin position="265"/>
        <end position="302"/>
    </location>
</feature>
<name>A0A6A6P5R4_9PEZI</name>
<dbReference type="InterPro" id="IPR016159">
    <property type="entry name" value="Cullin_repeat-like_dom_sf"/>
</dbReference>
<dbReference type="Pfam" id="PF08700">
    <property type="entry name" value="VPS51_Exo84_N"/>
    <property type="match status" value="1"/>
</dbReference>
<evidence type="ECO:0000256" key="3">
    <source>
        <dbReference type="ARBA" id="ARBA00021269"/>
    </source>
</evidence>
<feature type="compositionally biased region" description="Low complexity" evidence="7">
    <location>
        <begin position="78"/>
        <end position="90"/>
    </location>
</feature>
<dbReference type="OrthoDB" id="642193at2759"/>
<feature type="compositionally biased region" description="Basic and acidic residues" evidence="7">
    <location>
        <begin position="62"/>
        <end position="77"/>
    </location>
</feature>
<evidence type="ECO:0000313" key="10">
    <source>
        <dbReference type="Proteomes" id="UP000799766"/>
    </source>
</evidence>
<dbReference type="InterPro" id="IPR042561">
    <property type="entry name" value="Exo84_C_1"/>
</dbReference>
<dbReference type="Pfam" id="PF16528">
    <property type="entry name" value="Exo84_C"/>
    <property type="match status" value="1"/>
</dbReference>
<dbReference type="SUPFAM" id="SSF74788">
    <property type="entry name" value="Cullin repeat-like"/>
    <property type="match status" value="1"/>
</dbReference>
<accession>A0A6A6P5R4</accession>
<comment type="similarity">
    <text evidence="2">Belongs to the EXO84 family.</text>
</comment>
<keyword evidence="5" id="KW-0268">Exocytosis</keyword>
<dbReference type="Gene3D" id="1.20.58.1210">
    <property type="entry name" value="Exo84p, N-terminal helical domain"/>
    <property type="match status" value="1"/>
</dbReference>
<comment type="subcellular location">
    <subcellularLocation>
        <location evidence="1">Cytoplasmic vesicle</location>
        <location evidence="1">Secretory vesicle</location>
    </subcellularLocation>
</comment>
<dbReference type="InterPro" id="IPR042560">
    <property type="entry name" value="Exo84_C_2"/>
</dbReference>
<dbReference type="Proteomes" id="UP000799766">
    <property type="component" value="Unassembled WGS sequence"/>
</dbReference>
<dbReference type="Gene3D" id="2.30.29.30">
    <property type="entry name" value="Pleckstrin-homology domain (PH domain)/Phosphotyrosine-binding domain (PTB)"/>
    <property type="match status" value="1"/>
</dbReference>
<evidence type="ECO:0000256" key="6">
    <source>
        <dbReference type="ARBA" id="ARBA00022927"/>
    </source>
</evidence>
<keyword evidence="4" id="KW-0813">Transport</keyword>
<feature type="compositionally biased region" description="Low complexity" evidence="7">
    <location>
        <begin position="504"/>
        <end position="514"/>
    </location>
</feature>
<protein>
    <recommendedName>
        <fullName evidence="3">Exocyst complex component EXO84</fullName>
    </recommendedName>
</protein>
<feature type="domain" description="Exocyst component Exo84 C-terminal" evidence="8">
    <location>
        <begin position="546"/>
        <end position="746"/>
    </location>
</feature>
<dbReference type="GO" id="GO:0000145">
    <property type="term" value="C:exocyst"/>
    <property type="evidence" value="ECO:0007669"/>
    <property type="project" value="InterPro"/>
</dbReference>
<feature type="region of interest" description="Disordered" evidence="7">
    <location>
        <begin position="471"/>
        <end position="490"/>
    </location>
</feature>
<dbReference type="GO" id="GO:0006893">
    <property type="term" value="P:Golgi to plasma membrane transport"/>
    <property type="evidence" value="ECO:0007669"/>
    <property type="project" value="TreeGrafter"/>
</dbReference>
<dbReference type="Pfam" id="PF25345">
    <property type="entry name" value="PH_EXO84"/>
    <property type="match status" value="1"/>
</dbReference>
<evidence type="ECO:0000256" key="4">
    <source>
        <dbReference type="ARBA" id="ARBA00022448"/>
    </source>
</evidence>
<keyword evidence="10" id="KW-1185">Reference proteome</keyword>
<reference evidence="9" key="1">
    <citation type="journal article" date="2020" name="Stud. Mycol.">
        <title>101 Dothideomycetes genomes: a test case for predicting lifestyles and emergence of pathogens.</title>
        <authorList>
            <person name="Haridas S."/>
            <person name="Albert R."/>
            <person name="Binder M."/>
            <person name="Bloem J."/>
            <person name="Labutti K."/>
            <person name="Salamov A."/>
            <person name="Andreopoulos B."/>
            <person name="Baker S."/>
            <person name="Barry K."/>
            <person name="Bills G."/>
            <person name="Bluhm B."/>
            <person name="Cannon C."/>
            <person name="Castanera R."/>
            <person name="Culley D."/>
            <person name="Daum C."/>
            <person name="Ezra D."/>
            <person name="Gonzalez J."/>
            <person name="Henrissat B."/>
            <person name="Kuo A."/>
            <person name="Liang C."/>
            <person name="Lipzen A."/>
            <person name="Lutzoni F."/>
            <person name="Magnuson J."/>
            <person name="Mondo S."/>
            <person name="Nolan M."/>
            <person name="Ohm R."/>
            <person name="Pangilinan J."/>
            <person name="Park H.-J."/>
            <person name="Ramirez L."/>
            <person name="Alfaro M."/>
            <person name="Sun H."/>
            <person name="Tritt A."/>
            <person name="Yoshinaga Y."/>
            <person name="Zwiers L.-H."/>
            <person name="Turgeon B."/>
            <person name="Goodwin S."/>
            <person name="Spatafora J."/>
            <person name="Crous P."/>
            <person name="Grigoriev I."/>
        </authorList>
    </citation>
    <scope>NUCLEOTIDE SEQUENCE</scope>
    <source>
        <strain evidence="9">ATCC 16933</strain>
    </source>
</reference>